<comment type="caution">
    <text evidence="1">The sequence shown here is derived from an EMBL/GenBank/DDBJ whole genome shotgun (WGS) entry which is preliminary data.</text>
</comment>
<evidence type="ECO:0008006" key="3">
    <source>
        <dbReference type="Google" id="ProtNLM"/>
    </source>
</evidence>
<dbReference type="AlphaFoldDB" id="A0A3A1P8E5"/>
<dbReference type="OrthoDB" id="9149607at2"/>
<dbReference type="RefSeq" id="WP_147367344.1">
    <property type="nucleotide sequence ID" value="NZ_QXFM01000093.1"/>
</dbReference>
<sequence>MAADLRRVLRDQTTQVHEDTESAFAAIDLTTPEGLDATLRAHIAALSSLLPNLAPCPVFAEEIGRLRDLAVASLAATGAAPVPSPSRDAAALDPLAVAYVVLGSRLGARVIAARLRAAQVPEGSAAYAYFRDEGSGAAWQTLRQMLASFPGEHTAIVADTSAAFRIFQQEAARFAPRFAVKEV</sequence>
<keyword evidence="2" id="KW-1185">Reference proteome</keyword>
<dbReference type="Proteomes" id="UP000265366">
    <property type="component" value="Unassembled WGS sequence"/>
</dbReference>
<proteinExistence type="predicted"/>
<evidence type="ECO:0000313" key="2">
    <source>
        <dbReference type="Proteomes" id="UP000265366"/>
    </source>
</evidence>
<dbReference type="Gene3D" id="1.20.910.10">
    <property type="entry name" value="Heme oxygenase-like"/>
    <property type="match status" value="1"/>
</dbReference>
<name>A0A3A1P8E5_9SPHN</name>
<dbReference type="InterPro" id="IPR016084">
    <property type="entry name" value="Haem_Oase-like_multi-hlx"/>
</dbReference>
<dbReference type="EMBL" id="QXFM01000093">
    <property type="protein sequence ID" value="RIV86103.1"/>
    <property type="molecule type" value="Genomic_DNA"/>
</dbReference>
<organism evidence="1 2">
    <name type="scientific">Aurantiacibacter xanthus</name>
    <dbReference type="NCBI Taxonomy" id="1784712"/>
    <lineage>
        <taxon>Bacteria</taxon>
        <taxon>Pseudomonadati</taxon>
        <taxon>Pseudomonadota</taxon>
        <taxon>Alphaproteobacteria</taxon>
        <taxon>Sphingomonadales</taxon>
        <taxon>Erythrobacteraceae</taxon>
        <taxon>Aurantiacibacter</taxon>
    </lineage>
</organism>
<protein>
    <recommendedName>
        <fullName evidence="3">Heme oxygenase</fullName>
    </recommendedName>
</protein>
<reference evidence="1 2" key="1">
    <citation type="submission" date="2018-08" db="EMBL/GenBank/DDBJ databases">
        <title>Erythrobacter zhengii sp.nov., a bacterium isolated from deep-sea sediment.</title>
        <authorList>
            <person name="Fang C."/>
            <person name="Wu Y.-H."/>
            <person name="Sun C."/>
            <person name="Wang H."/>
            <person name="Cheng H."/>
            <person name="Meng F.-X."/>
            <person name="Wang C.-S."/>
            <person name="Xu X.-W."/>
        </authorList>
    </citation>
    <scope>NUCLEOTIDE SEQUENCE [LARGE SCALE GENOMIC DNA]</scope>
    <source>
        <strain evidence="1 2">CCTCC AB 2015396</strain>
    </source>
</reference>
<evidence type="ECO:0000313" key="1">
    <source>
        <dbReference type="EMBL" id="RIV86103.1"/>
    </source>
</evidence>
<accession>A0A3A1P8E5</accession>
<gene>
    <name evidence="1" type="ORF">D2V17_10110</name>
</gene>
<dbReference type="SUPFAM" id="SSF48613">
    <property type="entry name" value="Heme oxygenase-like"/>
    <property type="match status" value="1"/>
</dbReference>